<dbReference type="EMBL" id="JACJFN010000003">
    <property type="protein sequence ID" value="MBB1520375.1"/>
    <property type="molecule type" value="Genomic_DNA"/>
</dbReference>
<evidence type="ECO:0000313" key="3">
    <source>
        <dbReference type="Proteomes" id="UP000581189"/>
    </source>
</evidence>
<protein>
    <recommendedName>
        <fullName evidence="4">Lipoprotein</fullName>
    </recommendedName>
</protein>
<feature type="signal peptide" evidence="1">
    <location>
        <begin position="1"/>
        <end position="28"/>
    </location>
</feature>
<organism evidence="2 3">
    <name type="scientific">Aquipseudomonas guryensis</name>
    <dbReference type="NCBI Taxonomy" id="2759165"/>
    <lineage>
        <taxon>Bacteria</taxon>
        <taxon>Pseudomonadati</taxon>
        <taxon>Pseudomonadota</taxon>
        <taxon>Gammaproteobacteria</taxon>
        <taxon>Pseudomonadales</taxon>
        <taxon>Pseudomonadaceae</taxon>
        <taxon>Aquipseudomonas</taxon>
    </lineage>
</organism>
<dbReference type="AlphaFoldDB" id="A0A7W4H494"/>
<dbReference type="RefSeq" id="WP_182834363.1">
    <property type="nucleotide sequence ID" value="NZ_JACJFN010000003.1"/>
</dbReference>
<keyword evidence="3" id="KW-1185">Reference proteome</keyword>
<name>A0A7W4H494_9GAMM</name>
<reference evidence="2 3" key="1">
    <citation type="submission" date="2020-08" db="EMBL/GenBank/DDBJ databases">
        <authorList>
            <person name="Kim C.M."/>
        </authorList>
    </citation>
    <scope>NUCLEOTIDE SEQUENCE [LARGE SCALE GENOMIC DNA]</scope>
    <source>
        <strain evidence="2 3">SR9</strain>
    </source>
</reference>
<dbReference type="PROSITE" id="PS51257">
    <property type="entry name" value="PROKAR_LIPOPROTEIN"/>
    <property type="match status" value="1"/>
</dbReference>
<evidence type="ECO:0000256" key="1">
    <source>
        <dbReference type="SAM" id="SignalP"/>
    </source>
</evidence>
<evidence type="ECO:0000313" key="2">
    <source>
        <dbReference type="EMBL" id="MBB1520375.1"/>
    </source>
</evidence>
<keyword evidence="1" id="KW-0732">Signal</keyword>
<comment type="caution">
    <text evidence="2">The sequence shown here is derived from an EMBL/GenBank/DDBJ whole genome shotgun (WGS) entry which is preliminary data.</text>
</comment>
<gene>
    <name evidence="2" type="ORF">H3H45_14075</name>
</gene>
<evidence type="ECO:0008006" key="4">
    <source>
        <dbReference type="Google" id="ProtNLM"/>
    </source>
</evidence>
<sequence>MHTKKLAAPALTLLLGACAASVSTSPCACMSQADIANMTFGIETFQSTPNEISQKIKQKFPLGTRKEAIDKELFPYSNGLCINETPQVTSCSFIFSSSSFSKDTLSIQLKYSNHATLGLVTVEKT</sequence>
<dbReference type="Proteomes" id="UP000581189">
    <property type="component" value="Unassembled WGS sequence"/>
</dbReference>
<proteinExistence type="predicted"/>
<accession>A0A7W4H494</accession>
<feature type="chain" id="PRO_5031150925" description="Lipoprotein" evidence="1">
    <location>
        <begin position="29"/>
        <end position="125"/>
    </location>
</feature>